<sequence length="210" mass="22555">MLRGFGAHCAFALAAGLLAGTFDVQAAGNDANICIKEAGDAAIDACSRAIQSKRFSGHVLARQYLSRGVERRAKEDYESALADFAEAAKIDKKYADAFYNRCAVYNFRKEYDAAITECSQAIKLGPSADATVAGGSERLGKDNALSDYYAERGSAYFRKDDYVHALVDLDNAIRLNANNGRALKTRGLTYEAKGDSRAAADLASAKLLGE</sequence>
<proteinExistence type="predicted"/>
<keyword evidence="2 3" id="KW-0802">TPR repeat</keyword>
<gene>
    <name evidence="5" type="ORF">SAMN05444170_4288</name>
</gene>
<evidence type="ECO:0000313" key="5">
    <source>
        <dbReference type="EMBL" id="SHN80354.1"/>
    </source>
</evidence>
<dbReference type="InterPro" id="IPR011990">
    <property type="entry name" value="TPR-like_helical_dom_sf"/>
</dbReference>
<protein>
    <submittedName>
        <fullName evidence="5">Uncharacterized protein</fullName>
    </submittedName>
</protein>
<dbReference type="InterPro" id="IPR019734">
    <property type="entry name" value="TPR_rpt"/>
</dbReference>
<dbReference type="GO" id="GO:0046813">
    <property type="term" value="P:receptor-mediated virion attachment to host cell"/>
    <property type="evidence" value="ECO:0007669"/>
    <property type="project" value="TreeGrafter"/>
</dbReference>
<dbReference type="PANTHER" id="PTHR44858">
    <property type="entry name" value="TETRATRICOPEPTIDE REPEAT PROTEIN 6"/>
    <property type="match status" value="1"/>
</dbReference>
<dbReference type="Gene3D" id="1.25.40.10">
    <property type="entry name" value="Tetratricopeptide repeat domain"/>
    <property type="match status" value="2"/>
</dbReference>
<feature type="signal peptide" evidence="4">
    <location>
        <begin position="1"/>
        <end position="26"/>
    </location>
</feature>
<dbReference type="RefSeq" id="WP_072820840.1">
    <property type="nucleotide sequence ID" value="NZ_LT670849.1"/>
</dbReference>
<keyword evidence="4" id="KW-0732">Signal</keyword>
<dbReference type="OrthoDB" id="9813074at2"/>
<feature type="repeat" description="TPR" evidence="3">
    <location>
        <begin position="95"/>
        <end position="128"/>
    </location>
</feature>
<feature type="repeat" description="TPR" evidence="3">
    <location>
        <begin position="146"/>
        <end position="179"/>
    </location>
</feature>
<keyword evidence="6" id="KW-1185">Reference proteome</keyword>
<organism evidence="5 6">
    <name type="scientific">Bradyrhizobium erythrophlei</name>
    <dbReference type="NCBI Taxonomy" id="1437360"/>
    <lineage>
        <taxon>Bacteria</taxon>
        <taxon>Pseudomonadati</taxon>
        <taxon>Pseudomonadota</taxon>
        <taxon>Alphaproteobacteria</taxon>
        <taxon>Hyphomicrobiales</taxon>
        <taxon>Nitrobacteraceae</taxon>
        <taxon>Bradyrhizobium</taxon>
    </lineage>
</organism>
<dbReference type="PROSITE" id="PS50005">
    <property type="entry name" value="TPR"/>
    <property type="match status" value="3"/>
</dbReference>
<dbReference type="AlphaFoldDB" id="A0A1M7UBM3"/>
<dbReference type="Proteomes" id="UP000184096">
    <property type="component" value="Chromosome I"/>
</dbReference>
<feature type="repeat" description="TPR" evidence="3">
    <location>
        <begin position="61"/>
        <end position="94"/>
    </location>
</feature>
<evidence type="ECO:0000313" key="6">
    <source>
        <dbReference type="Proteomes" id="UP000184096"/>
    </source>
</evidence>
<dbReference type="PANTHER" id="PTHR44858:SF1">
    <property type="entry name" value="UDP-N-ACETYLGLUCOSAMINE--PEPTIDE N-ACETYLGLUCOSAMINYLTRANSFERASE SPINDLY-RELATED"/>
    <property type="match status" value="1"/>
</dbReference>
<dbReference type="EMBL" id="LT670849">
    <property type="protein sequence ID" value="SHN80354.1"/>
    <property type="molecule type" value="Genomic_DNA"/>
</dbReference>
<evidence type="ECO:0000256" key="2">
    <source>
        <dbReference type="ARBA" id="ARBA00022803"/>
    </source>
</evidence>
<evidence type="ECO:0000256" key="1">
    <source>
        <dbReference type="ARBA" id="ARBA00022737"/>
    </source>
</evidence>
<dbReference type="InterPro" id="IPR050498">
    <property type="entry name" value="Ycf3"/>
</dbReference>
<name>A0A1M7UBM3_9BRAD</name>
<dbReference type="SUPFAM" id="SSF48452">
    <property type="entry name" value="TPR-like"/>
    <property type="match status" value="1"/>
</dbReference>
<evidence type="ECO:0000256" key="3">
    <source>
        <dbReference type="PROSITE-ProRule" id="PRU00339"/>
    </source>
</evidence>
<accession>A0A1M7UBM3</accession>
<feature type="chain" id="PRO_5009929642" evidence="4">
    <location>
        <begin position="27"/>
        <end position="210"/>
    </location>
</feature>
<reference evidence="6" key="1">
    <citation type="submission" date="2016-11" db="EMBL/GenBank/DDBJ databases">
        <authorList>
            <person name="Varghese N."/>
            <person name="Submissions S."/>
        </authorList>
    </citation>
    <scope>NUCLEOTIDE SEQUENCE [LARGE SCALE GENOMIC DNA]</scope>
    <source>
        <strain evidence="6">GAS401</strain>
    </source>
</reference>
<evidence type="ECO:0000256" key="4">
    <source>
        <dbReference type="SAM" id="SignalP"/>
    </source>
</evidence>
<keyword evidence="1" id="KW-0677">Repeat</keyword>
<dbReference type="SMART" id="SM00028">
    <property type="entry name" value="TPR"/>
    <property type="match status" value="3"/>
</dbReference>
<dbReference type="GO" id="GO:0009279">
    <property type="term" value="C:cell outer membrane"/>
    <property type="evidence" value="ECO:0007669"/>
    <property type="project" value="TreeGrafter"/>
</dbReference>